<dbReference type="PROSITE" id="PS50878">
    <property type="entry name" value="RT_POL"/>
    <property type="match status" value="1"/>
</dbReference>
<dbReference type="Proteomes" id="UP000198211">
    <property type="component" value="Unassembled WGS sequence"/>
</dbReference>
<evidence type="ECO:0000313" key="2">
    <source>
        <dbReference type="EMBL" id="OWZ05971.1"/>
    </source>
</evidence>
<name>A0A225VK73_9STRA</name>
<dbReference type="PANTHER" id="PTHR19446">
    <property type="entry name" value="REVERSE TRANSCRIPTASES"/>
    <property type="match status" value="1"/>
</dbReference>
<reference evidence="3" key="1">
    <citation type="submission" date="2017-03" db="EMBL/GenBank/DDBJ databases">
        <title>Phytopthora megakarya and P. palmivora, two closely related causual agents of cacao black pod achieved similar genome size and gene model numbers by different mechanisms.</title>
        <authorList>
            <person name="Ali S."/>
            <person name="Shao J."/>
            <person name="Larry D.J."/>
            <person name="Kronmiller B."/>
            <person name="Shen D."/>
            <person name="Strem M.D."/>
            <person name="Melnick R.L."/>
            <person name="Guiltinan M.J."/>
            <person name="Tyler B.M."/>
            <person name="Meinhardt L.W."/>
            <person name="Bailey B.A."/>
        </authorList>
    </citation>
    <scope>NUCLEOTIDE SEQUENCE [LARGE SCALE GENOMIC DNA]</scope>
    <source>
        <strain evidence="3">zdho120</strain>
    </source>
</reference>
<dbReference type="InterPro" id="IPR043502">
    <property type="entry name" value="DNA/RNA_pol_sf"/>
</dbReference>
<organism evidence="2 3">
    <name type="scientific">Phytophthora megakarya</name>
    <dbReference type="NCBI Taxonomy" id="4795"/>
    <lineage>
        <taxon>Eukaryota</taxon>
        <taxon>Sar</taxon>
        <taxon>Stramenopiles</taxon>
        <taxon>Oomycota</taxon>
        <taxon>Peronosporomycetes</taxon>
        <taxon>Peronosporales</taxon>
        <taxon>Peronosporaceae</taxon>
        <taxon>Phytophthora</taxon>
    </lineage>
</organism>
<feature type="domain" description="Reverse transcriptase" evidence="1">
    <location>
        <begin position="62"/>
        <end position="331"/>
    </location>
</feature>
<dbReference type="AlphaFoldDB" id="A0A225VK73"/>
<sequence length="915" mass="103200">MSRRLNDKQSDRLDAPVTAEELAATIKHLKKHSAPGLDGLGAALYLLDPESFGEILSVVFASEFSHGKLLSSQRKSCVSLLYKKGDRRDPGNYRPISLMQVDVKILSKTFAYRLQHVLPELIHCDQKGFVKGRSLHHHVRLLHDIKQLLHRRDEQGYALFLDFAKAYDRVNWSYLVRVLERAGCGPRFCSWVKLLYSDVQAILSLNGSLQEVLYPSRGVKQGDPLSSLLFVLSIEPLANLLRENPRLGIPIADDTTATGLYFADDTTLLSRSLQGLARQVDIVQTYCDGSGARLNLNKSQLVAFHGEKISAQATRLGVATSGSVTYLGIPFGPTTDEPAVMASLETRIGTRIARWASRARTYRGRLLIVQAMVLSVLWHFTPHFTIPDAMIKRIQSLVDKYLLTRNIEPSRHFVKLAKASVCRATFKSGGIQLPQIMNSLRCQRIRLLQQLVEMEEDALWRVVTAVLLAKIVPGGGQEFFLDFLGCPYNVRSAIVDVSSLSQWWLFTWKTWSSLSWLRKNEFLDPVTFQQSLLNSYVWHSSHLLLTVGVCQRTLLGRAGATRHFRSRFAAATDCRRLLDFMQSGWPEAPQFLARFLTAVPEWTLRRRIHHLMELYNDLSDIYRKITRPQGLLTGPSKSTLALPLVGKRNHDRITLFPHMSKQDVKHLFTVDEVPVRDHPIGCQLMETYTAAFIQDSIESLKKLHGVVLPVYADLQFRLSWMLLPTKSRFPFLLSLDSGDLSCGYQGCNAVETTRHLFFDCPRAATLWGLITQDWADVTVGPLTWSNVCALTDPLWASRCATRVEPLSVLWMIIRSAVIHAVWTARNKHNFEDQPPLEATTAIFRIYSVFGAHFRARLRASDPSARGQLKRCLDDFAASSGLGRFVADHPRLFTLRPQSLYTNNSGRLCAPPSGTD</sequence>
<dbReference type="EMBL" id="NBNE01004174">
    <property type="protein sequence ID" value="OWZ05971.1"/>
    <property type="molecule type" value="Genomic_DNA"/>
</dbReference>
<evidence type="ECO:0000259" key="1">
    <source>
        <dbReference type="PROSITE" id="PS50878"/>
    </source>
</evidence>
<dbReference type="OrthoDB" id="165842at2759"/>
<dbReference type="SUPFAM" id="SSF56672">
    <property type="entry name" value="DNA/RNA polymerases"/>
    <property type="match status" value="1"/>
</dbReference>
<gene>
    <name evidence="2" type="ORF">PHMEG_00021845</name>
</gene>
<dbReference type="STRING" id="4795.A0A225VK73"/>
<evidence type="ECO:0000313" key="3">
    <source>
        <dbReference type="Proteomes" id="UP000198211"/>
    </source>
</evidence>
<dbReference type="Pfam" id="PF00078">
    <property type="entry name" value="RVT_1"/>
    <property type="match status" value="1"/>
</dbReference>
<accession>A0A225VK73</accession>
<keyword evidence="3" id="KW-1185">Reference proteome</keyword>
<dbReference type="CDD" id="cd01650">
    <property type="entry name" value="RT_nLTR_like"/>
    <property type="match status" value="1"/>
</dbReference>
<dbReference type="InterPro" id="IPR000477">
    <property type="entry name" value="RT_dom"/>
</dbReference>
<protein>
    <submittedName>
        <fullName evidence="2">Pol Polyprotein</fullName>
    </submittedName>
</protein>
<comment type="caution">
    <text evidence="2">The sequence shown here is derived from an EMBL/GenBank/DDBJ whole genome shotgun (WGS) entry which is preliminary data.</text>
</comment>
<proteinExistence type="predicted"/>